<feature type="compositionally biased region" description="Basic and acidic residues" evidence="1">
    <location>
        <begin position="393"/>
        <end position="406"/>
    </location>
</feature>
<organism evidence="2 3">
    <name type="scientific">Stylosanthes scabra</name>
    <dbReference type="NCBI Taxonomy" id="79078"/>
    <lineage>
        <taxon>Eukaryota</taxon>
        <taxon>Viridiplantae</taxon>
        <taxon>Streptophyta</taxon>
        <taxon>Embryophyta</taxon>
        <taxon>Tracheophyta</taxon>
        <taxon>Spermatophyta</taxon>
        <taxon>Magnoliopsida</taxon>
        <taxon>eudicotyledons</taxon>
        <taxon>Gunneridae</taxon>
        <taxon>Pentapetalae</taxon>
        <taxon>rosids</taxon>
        <taxon>fabids</taxon>
        <taxon>Fabales</taxon>
        <taxon>Fabaceae</taxon>
        <taxon>Papilionoideae</taxon>
        <taxon>50 kb inversion clade</taxon>
        <taxon>dalbergioids sensu lato</taxon>
        <taxon>Dalbergieae</taxon>
        <taxon>Pterocarpus clade</taxon>
        <taxon>Stylosanthes</taxon>
    </lineage>
</organism>
<evidence type="ECO:0008006" key="4">
    <source>
        <dbReference type="Google" id="ProtNLM"/>
    </source>
</evidence>
<accession>A0ABU6W820</accession>
<name>A0ABU6W820_9FABA</name>
<evidence type="ECO:0000256" key="1">
    <source>
        <dbReference type="SAM" id="MobiDB-lite"/>
    </source>
</evidence>
<dbReference type="EMBL" id="JASCZI010181261">
    <property type="protein sequence ID" value="MED6180233.1"/>
    <property type="molecule type" value="Genomic_DNA"/>
</dbReference>
<evidence type="ECO:0000313" key="3">
    <source>
        <dbReference type="Proteomes" id="UP001341840"/>
    </source>
</evidence>
<evidence type="ECO:0000313" key="2">
    <source>
        <dbReference type="EMBL" id="MED6180233.1"/>
    </source>
</evidence>
<comment type="caution">
    <text evidence="2">The sequence shown here is derived from an EMBL/GenBank/DDBJ whole genome shotgun (WGS) entry which is preliminary data.</text>
</comment>
<sequence>MNTLLDDWNGPGTIECRDVDPYRCLVSFSSAEIRDQAMTNDLLLFVFDEVRHHWDFLSSLSKRVWVKIMGLQVNLWCIENFQSISKSWGKFILVDDRTGDPKSFSIARVMLDCFQWEQIHEWISLKIEDRVIDVFVKEVGTKSYSMESHPNRDEANYVCSEGLNSMSMVGESPVEAEETTDLNVKDVEDPLINVIINGKLGYVHGIIDEREIIGGRGGVLVFECLNMKGVSDECYVKGVRGELMELDPVLIEAQISATCAEKEKRCDEAHHTQFPLIVFDNDLLKNGPSDPADVVADSGIKEIPYKATPILKWVIKIQTLTYNSYTPHRLQSLSFITLTHNTLFLTNTHKQLDAGIGKREQNLREGKEEEQKREKKGTSPAKGAVAVAVPSVRRRERDAMREKGKELLPPSLWSYTMPPCPRKPRERRDKAMDGRDGGG</sequence>
<feature type="compositionally biased region" description="Basic and acidic residues" evidence="1">
    <location>
        <begin position="426"/>
        <end position="439"/>
    </location>
</feature>
<reference evidence="2 3" key="1">
    <citation type="journal article" date="2023" name="Plants (Basel)">
        <title>Bridging the Gap: Combining Genomics and Transcriptomics Approaches to Understand Stylosanthes scabra, an Orphan Legume from the Brazilian Caatinga.</title>
        <authorList>
            <person name="Ferreira-Neto J.R.C."/>
            <person name="da Silva M.D."/>
            <person name="Binneck E."/>
            <person name="de Melo N.F."/>
            <person name="da Silva R.H."/>
            <person name="de Melo A.L.T.M."/>
            <person name="Pandolfi V."/>
            <person name="Bustamante F.O."/>
            <person name="Brasileiro-Vidal A.C."/>
            <person name="Benko-Iseppon A.M."/>
        </authorList>
    </citation>
    <scope>NUCLEOTIDE SEQUENCE [LARGE SCALE GENOMIC DNA]</scope>
    <source>
        <tissue evidence="2">Leaves</tissue>
    </source>
</reference>
<feature type="region of interest" description="Disordered" evidence="1">
    <location>
        <begin position="355"/>
        <end position="439"/>
    </location>
</feature>
<keyword evidence="3" id="KW-1185">Reference proteome</keyword>
<dbReference type="Proteomes" id="UP001341840">
    <property type="component" value="Unassembled WGS sequence"/>
</dbReference>
<gene>
    <name evidence="2" type="ORF">PIB30_008427</name>
</gene>
<protein>
    <recommendedName>
        <fullName evidence="4">DUF4283 domain-containing protein</fullName>
    </recommendedName>
</protein>
<feature type="compositionally biased region" description="Basic and acidic residues" evidence="1">
    <location>
        <begin position="355"/>
        <end position="377"/>
    </location>
</feature>
<proteinExistence type="predicted"/>